<dbReference type="NCBIfam" id="NF040586">
    <property type="entry name" value="FxSxx_TPR"/>
    <property type="match status" value="1"/>
</dbReference>
<dbReference type="Pfam" id="PF01734">
    <property type="entry name" value="Patatin"/>
    <property type="match status" value="1"/>
</dbReference>
<gene>
    <name evidence="4" type="ORF">K469DRAFT_702501</name>
</gene>
<feature type="short sequence motif" description="GXSXG" evidence="2">
    <location>
        <begin position="70"/>
        <end position="74"/>
    </location>
</feature>
<dbReference type="SUPFAM" id="SSF52540">
    <property type="entry name" value="P-loop containing nucleoside triphosphate hydrolases"/>
    <property type="match status" value="1"/>
</dbReference>
<dbReference type="Pfam" id="PF13424">
    <property type="entry name" value="TPR_12"/>
    <property type="match status" value="2"/>
</dbReference>
<keyword evidence="2" id="KW-0442">Lipid degradation</keyword>
<dbReference type="Gene3D" id="3.40.1090.10">
    <property type="entry name" value="Cytosolic phospholipase A2 catalytic domain"/>
    <property type="match status" value="1"/>
</dbReference>
<dbReference type="InterPro" id="IPR019734">
    <property type="entry name" value="TPR_rpt"/>
</dbReference>
<dbReference type="GO" id="GO:0016787">
    <property type="term" value="F:hydrolase activity"/>
    <property type="evidence" value="ECO:0007669"/>
    <property type="project" value="UniProtKB-UniRule"/>
</dbReference>
<dbReference type="InterPro" id="IPR002641">
    <property type="entry name" value="PNPLA_dom"/>
</dbReference>
<dbReference type="Pfam" id="PF00931">
    <property type="entry name" value="NB-ARC"/>
    <property type="match status" value="1"/>
</dbReference>
<dbReference type="SUPFAM" id="SSF52151">
    <property type="entry name" value="FabD/lysophospholipase-like"/>
    <property type="match status" value="1"/>
</dbReference>
<dbReference type="Pfam" id="PF13374">
    <property type="entry name" value="TPR_10"/>
    <property type="match status" value="4"/>
</dbReference>
<feature type="non-terminal residue" evidence="4">
    <location>
        <position position="1134"/>
    </location>
</feature>
<keyword evidence="2" id="KW-0378">Hydrolase</keyword>
<dbReference type="AlphaFoldDB" id="A0A6A6EAA4"/>
<keyword evidence="5" id="KW-1185">Reference proteome</keyword>
<dbReference type="PANTHER" id="PTHR46082:SF6">
    <property type="entry name" value="AAA+ ATPASE DOMAIN-CONTAINING PROTEIN-RELATED"/>
    <property type="match status" value="1"/>
</dbReference>
<feature type="short sequence motif" description="GXGXXG" evidence="2">
    <location>
        <begin position="28"/>
        <end position="33"/>
    </location>
</feature>
<accession>A0A6A6EAA4</accession>
<dbReference type="EMBL" id="ML994622">
    <property type="protein sequence ID" value="KAF2188791.1"/>
    <property type="molecule type" value="Genomic_DNA"/>
</dbReference>
<dbReference type="InterPro" id="IPR011990">
    <property type="entry name" value="TPR-like_helical_dom_sf"/>
</dbReference>
<feature type="active site" description="Nucleophile" evidence="2">
    <location>
        <position position="72"/>
    </location>
</feature>
<feature type="domain" description="PNPLA" evidence="3">
    <location>
        <begin position="24"/>
        <end position="225"/>
    </location>
</feature>
<dbReference type="SUPFAM" id="SSF48452">
    <property type="entry name" value="TPR-like"/>
    <property type="match status" value="2"/>
</dbReference>
<dbReference type="SMART" id="SM00028">
    <property type="entry name" value="TPR"/>
    <property type="match status" value="6"/>
</dbReference>
<organism evidence="4 5">
    <name type="scientific">Zopfia rhizophila CBS 207.26</name>
    <dbReference type="NCBI Taxonomy" id="1314779"/>
    <lineage>
        <taxon>Eukaryota</taxon>
        <taxon>Fungi</taxon>
        <taxon>Dikarya</taxon>
        <taxon>Ascomycota</taxon>
        <taxon>Pezizomycotina</taxon>
        <taxon>Dothideomycetes</taxon>
        <taxon>Dothideomycetes incertae sedis</taxon>
        <taxon>Zopfiaceae</taxon>
        <taxon>Zopfia</taxon>
    </lineage>
</organism>
<evidence type="ECO:0000313" key="5">
    <source>
        <dbReference type="Proteomes" id="UP000800200"/>
    </source>
</evidence>
<dbReference type="PRINTS" id="PR00381">
    <property type="entry name" value="KINESINLIGHT"/>
</dbReference>
<dbReference type="InterPro" id="IPR053137">
    <property type="entry name" value="NLR-like"/>
</dbReference>
<sequence length="1134" mass="127264">MEQATSTKHGGDPNPLDTTGLCLLSLDGGGVRGLSTLYILKSIMDRLNHERKKDNLPSTKPCEVFDLIGGTSTGGLIAIMLGRLEMSVDECITAYSHLAETVFGEKLGRIPVNIKGEVKPRFDSARLESAIKKVIAQSGASETDLLNDGTDRGCRTFVCTIDRDTKDMVRLRSYSLPDWPDIPATICQAALATSAATSFFDPVSIDDRTFADGGFGANNPVDDVEGEASNVWGSEEKDLKELVKCFISVGTGNPGKKAFEDSMIKFLSQTVVQIATETEATEKKFIERWAKHYDKNRYFRFNVDQGLQDVGLEEYKKKGPIKAATEGYLTHVAQRFRVRDCIQNLRLRQSTAPTNLSYLITEHNLQRVIELHITSRTEAPWIVPFQRNSQFVGRSAEITKVDVMLSSETRCERVAIVGLGGVGKTQIALEFAHQLRERQPDCSVFWIPVTNVESMLEAYLEIGQQLQIPNVEQEKAEVQKLVQDRLSQESSGRWLLVFDNADDINIWTDKTDNTTGSGRRMDYLPKSKHGSILFTTRTRKAATKLAGKNVISVSEMNENVAKDLLKKSLIDPDLLADDGAATDLLQKLTHLPLAIVQAAAYINENEISLGEYIALLDVTEQDKIDLLSEEFEDEGRYKNIKNPVATTWLISFEQIRSRDLLAAEYLSFMSCVDAKDIPQSLLPPAQSTKKAVDAIGTLSAYSFITKHTIDQLLDLHRLVHLATRNWLRTEGTLRVWAAKALDRLEEVFPDNDHTNRSVWRMYLPHARYALELELEGAGSRKTELLWRFGKCARSDGRYKEAEKAFTQVMQVRKRALGAEHRSTLRSIRHLASTYRDQGRWKEAEELLVQVMEIRKRKLGVDHPDTLSSMGSLASTYRNQGRWDAAEELDVQVMETRKKKLGVDHPDTLSSIGSLASTYRKQGRWNATEGLLVQVMETRKKKLGVDHPSTLSSMGSLASTYRNQGRWDAAEELFVQVMETRKKKLGVDHPSTLSSMANLASTYWNQGRWDAAEQLGVQVMETHKKKLGADHPSTLTSMANLASTYRSQGRWDAAEELFVQVMETRKKKLGADHPNTLSSMNNLAFTWKEQGRDAEAISLMRECVQLQQRILGVDHPHSISSSRTLVEWELEQADG</sequence>
<dbReference type="Gene3D" id="3.40.50.300">
    <property type="entry name" value="P-loop containing nucleotide triphosphate hydrolases"/>
    <property type="match status" value="1"/>
</dbReference>
<name>A0A6A6EAA4_9PEZI</name>
<dbReference type="InterPro" id="IPR016035">
    <property type="entry name" value="Acyl_Trfase/lysoPLipase"/>
</dbReference>
<dbReference type="Gene3D" id="1.25.40.10">
    <property type="entry name" value="Tetratricopeptide repeat domain"/>
    <property type="match status" value="2"/>
</dbReference>
<feature type="active site" description="Proton acceptor" evidence="2">
    <location>
        <position position="212"/>
    </location>
</feature>
<evidence type="ECO:0000259" key="3">
    <source>
        <dbReference type="PROSITE" id="PS51635"/>
    </source>
</evidence>
<dbReference type="CDD" id="cd07216">
    <property type="entry name" value="Pat17_PNPLA8_PNPLA9_like3"/>
    <property type="match status" value="1"/>
</dbReference>
<reference evidence="4" key="1">
    <citation type="journal article" date="2020" name="Stud. Mycol.">
        <title>101 Dothideomycetes genomes: a test case for predicting lifestyles and emergence of pathogens.</title>
        <authorList>
            <person name="Haridas S."/>
            <person name="Albert R."/>
            <person name="Binder M."/>
            <person name="Bloem J."/>
            <person name="Labutti K."/>
            <person name="Salamov A."/>
            <person name="Andreopoulos B."/>
            <person name="Baker S."/>
            <person name="Barry K."/>
            <person name="Bills G."/>
            <person name="Bluhm B."/>
            <person name="Cannon C."/>
            <person name="Castanera R."/>
            <person name="Culley D."/>
            <person name="Daum C."/>
            <person name="Ezra D."/>
            <person name="Gonzalez J."/>
            <person name="Henrissat B."/>
            <person name="Kuo A."/>
            <person name="Liang C."/>
            <person name="Lipzen A."/>
            <person name="Lutzoni F."/>
            <person name="Magnuson J."/>
            <person name="Mondo S."/>
            <person name="Nolan M."/>
            <person name="Ohm R."/>
            <person name="Pangilinan J."/>
            <person name="Park H.-J."/>
            <person name="Ramirez L."/>
            <person name="Alfaro M."/>
            <person name="Sun H."/>
            <person name="Tritt A."/>
            <person name="Yoshinaga Y."/>
            <person name="Zwiers L.-H."/>
            <person name="Turgeon B."/>
            <person name="Goodwin S."/>
            <person name="Spatafora J."/>
            <person name="Crous P."/>
            <person name="Grigoriev I."/>
        </authorList>
    </citation>
    <scope>NUCLEOTIDE SEQUENCE</scope>
    <source>
        <strain evidence="4">CBS 207.26</strain>
    </source>
</reference>
<dbReference type="GO" id="GO:0046486">
    <property type="term" value="P:glycerolipid metabolic process"/>
    <property type="evidence" value="ECO:0007669"/>
    <property type="project" value="UniProtKB-ARBA"/>
</dbReference>
<proteinExistence type="predicted"/>
<protein>
    <recommendedName>
        <fullName evidence="3">PNPLA domain-containing protein</fullName>
    </recommendedName>
</protein>
<feature type="short sequence motif" description="DGA/G" evidence="2">
    <location>
        <begin position="212"/>
        <end position="214"/>
    </location>
</feature>
<keyword evidence="1 2" id="KW-0443">Lipid metabolism</keyword>
<dbReference type="PANTHER" id="PTHR46082">
    <property type="entry name" value="ATP/GTP-BINDING PROTEIN-RELATED"/>
    <property type="match status" value="1"/>
</dbReference>
<evidence type="ECO:0000256" key="2">
    <source>
        <dbReference type="PROSITE-ProRule" id="PRU01161"/>
    </source>
</evidence>
<dbReference type="InterPro" id="IPR027417">
    <property type="entry name" value="P-loop_NTPase"/>
</dbReference>
<evidence type="ECO:0000313" key="4">
    <source>
        <dbReference type="EMBL" id="KAF2188791.1"/>
    </source>
</evidence>
<evidence type="ECO:0000256" key="1">
    <source>
        <dbReference type="ARBA" id="ARBA00023098"/>
    </source>
</evidence>
<dbReference type="PROSITE" id="PS51635">
    <property type="entry name" value="PNPLA"/>
    <property type="match status" value="1"/>
</dbReference>
<dbReference type="InterPro" id="IPR002182">
    <property type="entry name" value="NB-ARC"/>
</dbReference>
<dbReference type="GO" id="GO:0043531">
    <property type="term" value="F:ADP binding"/>
    <property type="evidence" value="ECO:0007669"/>
    <property type="project" value="InterPro"/>
</dbReference>
<dbReference type="Proteomes" id="UP000800200">
    <property type="component" value="Unassembled WGS sequence"/>
</dbReference>
<dbReference type="OrthoDB" id="1658288at2759"/>
<dbReference type="GO" id="GO:0016042">
    <property type="term" value="P:lipid catabolic process"/>
    <property type="evidence" value="ECO:0007669"/>
    <property type="project" value="UniProtKB-UniRule"/>
</dbReference>